<evidence type="ECO:0000256" key="1">
    <source>
        <dbReference type="ARBA" id="ARBA00005417"/>
    </source>
</evidence>
<gene>
    <name evidence="6" type="ORF">DLJ74_20135</name>
</gene>
<evidence type="ECO:0000259" key="5">
    <source>
        <dbReference type="PROSITE" id="PS50893"/>
    </source>
</evidence>
<dbReference type="Proteomes" id="UP000245624">
    <property type="component" value="Unassembled WGS sequence"/>
</dbReference>
<keyword evidence="3" id="KW-0547">Nucleotide-binding</keyword>
<dbReference type="GO" id="GO:0016887">
    <property type="term" value="F:ATP hydrolysis activity"/>
    <property type="evidence" value="ECO:0007669"/>
    <property type="project" value="InterPro"/>
</dbReference>
<dbReference type="SMART" id="SM00382">
    <property type="entry name" value="AAA"/>
    <property type="match status" value="1"/>
</dbReference>
<evidence type="ECO:0000313" key="7">
    <source>
        <dbReference type="Proteomes" id="UP000245624"/>
    </source>
</evidence>
<reference evidence="6 7" key="1">
    <citation type="submission" date="2018-05" db="EMBL/GenBank/DDBJ databases">
        <title>Genomic analysis of Gracilibacillus dipsosauri DD1 reveals novel features of a salt-tolerant amylase.</title>
        <authorList>
            <person name="Deutch C.E."/>
            <person name="Yang S."/>
        </authorList>
    </citation>
    <scope>NUCLEOTIDE SEQUENCE [LARGE SCALE GENOMIC DNA]</scope>
    <source>
        <strain evidence="6 7">DD1</strain>
    </source>
</reference>
<dbReference type="InterPro" id="IPR003593">
    <property type="entry name" value="AAA+_ATPase"/>
</dbReference>
<dbReference type="GO" id="GO:0005524">
    <property type="term" value="F:ATP binding"/>
    <property type="evidence" value="ECO:0007669"/>
    <property type="project" value="UniProtKB-KW"/>
</dbReference>
<keyword evidence="7" id="KW-1185">Reference proteome</keyword>
<name>A0A317KW99_9BACI</name>
<organism evidence="6 7">
    <name type="scientific">Gracilibacillus dipsosauri</name>
    <dbReference type="NCBI Taxonomy" id="178340"/>
    <lineage>
        <taxon>Bacteria</taxon>
        <taxon>Bacillati</taxon>
        <taxon>Bacillota</taxon>
        <taxon>Bacilli</taxon>
        <taxon>Bacillales</taxon>
        <taxon>Bacillaceae</taxon>
        <taxon>Gracilibacillus</taxon>
    </lineage>
</organism>
<keyword evidence="4 6" id="KW-0067">ATP-binding</keyword>
<keyword evidence="2" id="KW-0813">Transport</keyword>
<comment type="caution">
    <text evidence="6">The sequence shown here is derived from an EMBL/GenBank/DDBJ whole genome shotgun (WGS) entry which is preliminary data.</text>
</comment>
<dbReference type="InterPro" id="IPR017871">
    <property type="entry name" value="ABC_transporter-like_CS"/>
</dbReference>
<evidence type="ECO:0000256" key="3">
    <source>
        <dbReference type="ARBA" id="ARBA00022741"/>
    </source>
</evidence>
<dbReference type="OrthoDB" id="9804819at2"/>
<dbReference type="PANTHER" id="PTHR43335">
    <property type="entry name" value="ABC TRANSPORTER, ATP-BINDING PROTEIN"/>
    <property type="match status" value="1"/>
</dbReference>
<dbReference type="PROSITE" id="PS00211">
    <property type="entry name" value="ABC_TRANSPORTER_1"/>
    <property type="match status" value="1"/>
</dbReference>
<dbReference type="Gene3D" id="3.40.50.300">
    <property type="entry name" value="P-loop containing nucleotide triphosphate hydrolases"/>
    <property type="match status" value="1"/>
</dbReference>
<accession>A0A317KW99</accession>
<protein>
    <submittedName>
        <fullName evidence="6">Bacitracin ABC transporter ATP-binding protein</fullName>
    </submittedName>
</protein>
<dbReference type="AlphaFoldDB" id="A0A317KW99"/>
<proteinExistence type="inferred from homology"/>
<dbReference type="SUPFAM" id="SSF52540">
    <property type="entry name" value="P-loop containing nucleoside triphosphate hydrolases"/>
    <property type="match status" value="1"/>
</dbReference>
<evidence type="ECO:0000256" key="4">
    <source>
        <dbReference type="ARBA" id="ARBA00022840"/>
    </source>
</evidence>
<dbReference type="PROSITE" id="PS50893">
    <property type="entry name" value="ABC_TRANSPORTER_2"/>
    <property type="match status" value="1"/>
</dbReference>
<feature type="domain" description="ABC transporter" evidence="5">
    <location>
        <begin position="16"/>
        <end position="244"/>
    </location>
</feature>
<evidence type="ECO:0000256" key="2">
    <source>
        <dbReference type="ARBA" id="ARBA00022448"/>
    </source>
</evidence>
<dbReference type="InterPro" id="IPR027417">
    <property type="entry name" value="P-loop_NTPase"/>
</dbReference>
<dbReference type="EMBL" id="QGTD01000021">
    <property type="protein sequence ID" value="PWU66718.1"/>
    <property type="molecule type" value="Genomic_DNA"/>
</dbReference>
<comment type="similarity">
    <text evidence="1">Belongs to the ABC transporter superfamily.</text>
</comment>
<sequence>MVSYKVREESKLSAIIQTKHLSKSYKGHQAVKDISLRVNKGEIYGFIGLNGAGKTTIIRMLLGMIRPNQGACYINGEKVSLTNSSIWKKVGYMVETPYSYPELTVEENLKIYGRLRLISDRQSIAKVMNQLQLTKYATKKAKNLSLGNAQRLGIAKALLSSPEVLILDEPVNGLDPAGIVEIRELLQDLAFHKGVTILISSHILSEVAKIATKIGIIHEGQLLQEMEATKLNQLLNQRLIIDCIDRRSAMSKLLATGYTCAINKNGFIELYDKEAIYHPETISRFLVFEGFPPSRLTVEEEDLESYFLRIIESKGTKSNELLS</sequence>
<dbReference type="Pfam" id="PF00005">
    <property type="entry name" value="ABC_tran"/>
    <property type="match status" value="1"/>
</dbReference>
<dbReference type="PANTHER" id="PTHR43335:SF4">
    <property type="entry name" value="ABC TRANSPORTER, ATP-BINDING PROTEIN"/>
    <property type="match status" value="1"/>
</dbReference>
<evidence type="ECO:0000313" key="6">
    <source>
        <dbReference type="EMBL" id="PWU66718.1"/>
    </source>
</evidence>
<dbReference type="InterPro" id="IPR003439">
    <property type="entry name" value="ABC_transporter-like_ATP-bd"/>
</dbReference>